<organism evidence="1 2">
    <name type="scientific">Parasponia andersonii</name>
    <name type="common">Sponia andersonii</name>
    <dbReference type="NCBI Taxonomy" id="3476"/>
    <lineage>
        <taxon>Eukaryota</taxon>
        <taxon>Viridiplantae</taxon>
        <taxon>Streptophyta</taxon>
        <taxon>Embryophyta</taxon>
        <taxon>Tracheophyta</taxon>
        <taxon>Spermatophyta</taxon>
        <taxon>Magnoliopsida</taxon>
        <taxon>eudicotyledons</taxon>
        <taxon>Gunneridae</taxon>
        <taxon>Pentapetalae</taxon>
        <taxon>rosids</taxon>
        <taxon>fabids</taxon>
        <taxon>Rosales</taxon>
        <taxon>Cannabaceae</taxon>
        <taxon>Parasponia</taxon>
    </lineage>
</organism>
<dbReference type="Gene3D" id="3.30.420.10">
    <property type="entry name" value="Ribonuclease H-like superfamily/Ribonuclease H"/>
    <property type="match status" value="1"/>
</dbReference>
<comment type="caution">
    <text evidence="1">The sequence shown here is derived from an EMBL/GenBank/DDBJ whole genome shotgun (WGS) entry which is preliminary data.</text>
</comment>
<keyword evidence="2" id="KW-1185">Reference proteome</keyword>
<reference evidence="2" key="1">
    <citation type="submission" date="2016-06" db="EMBL/GenBank/DDBJ databases">
        <title>Parallel loss of symbiosis genes in relatives of nitrogen-fixing non-legume Parasponia.</title>
        <authorList>
            <person name="Van Velzen R."/>
            <person name="Holmer R."/>
            <person name="Bu F."/>
            <person name="Rutten L."/>
            <person name="Van Zeijl A."/>
            <person name="Liu W."/>
            <person name="Santuari L."/>
            <person name="Cao Q."/>
            <person name="Sharma T."/>
            <person name="Shen D."/>
            <person name="Roswanjaya Y."/>
            <person name="Wardhani T."/>
            <person name="Kalhor M.S."/>
            <person name="Jansen J."/>
            <person name="Van den Hoogen J."/>
            <person name="Gungor B."/>
            <person name="Hartog M."/>
            <person name="Hontelez J."/>
            <person name="Verver J."/>
            <person name="Yang W.-C."/>
            <person name="Schijlen E."/>
            <person name="Repin R."/>
            <person name="Schilthuizen M."/>
            <person name="Schranz E."/>
            <person name="Heidstra R."/>
            <person name="Miyata K."/>
            <person name="Fedorova E."/>
            <person name="Kohlen W."/>
            <person name="Bisseling T."/>
            <person name="Smit S."/>
            <person name="Geurts R."/>
        </authorList>
    </citation>
    <scope>NUCLEOTIDE SEQUENCE [LARGE SCALE GENOMIC DNA]</scope>
    <source>
        <strain evidence="2">cv. WU1-14</strain>
    </source>
</reference>
<proteinExistence type="predicted"/>
<dbReference type="Proteomes" id="UP000237105">
    <property type="component" value="Unassembled WGS sequence"/>
</dbReference>
<dbReference type="PANTHER" id="PTHR45835">
    <property type="entry name" value="YALI0A06105P"/>
    <property type="match status" value="1"/>
</dbReference>
<dbReference type="PANTHER" id="PTHR45835:SF99">
    <property type="entry name" value="CHROMO DOMAIN-CONTAINING PROTEIN-RELATED"/>
    <property type="match status" value="1"/>
</dbReference>
<dbReference type="InterPro" id="IPR036397">
    <property type="entry name" value="RNaseH_sf"/>
</dbReference>
<evidence type="ECO:0000313" key="2">
    <source>
        <dbReference type="Proteomes" id="UP000237105"/>
    </source>
</evidence>
<dbReference type="SUPFAM" id="SSF53098">
    <property type="entry name" value="Ribonuclease H-like"/>
    <property type="match status" value="1"/>
</dbReference>
<protein>
    <submittedName>
        <fullName evidence="1">Ribonuclease H-like domain containing protein</fullName>
    </submittedName>
</protein>
<name>A0A2P5CBY9_PARAD</name>
<dbReference type="InterPro" id="IPR012337">
    <property type="entry name" value="RNaseH-like_sf"/>
</dbReference>
<dbReference type="OrthoDB" id="1909122at2759"/>
<dbReference type="AlphaFoldDB" id="A0A2P5CBY9"/>
<accession>A0A2P5CBY9</accession>
<feature type="non-terminal residue" evidence="1">
    <location>
        <position position="190"/>
    </location>
</feature>
<dbReference type="GO" id="GO:0003676">
    <property type="term" value="F:nucleic acid binding"/>
    <property type="evidence" value="ECO:0007669"/>
    <property type="project" value="InterPro"/>
</dbReference>
<dbReference type="STRING" id="3476.A0A2P5CBY9"/>
<sequence>MMFQKLSLLTEILDLLQNFGGVFKRQWVQKFAFSTAFYPQTNGKLEKTIQTLEDIFRACVIDFYRFWSKYLPLIEFAYNNSYQVSIEMPLYKALYGRKCRSLIHWNETRERKFLGPELIRETIEALEKIQKRIYTAQSRQKHYSDPQRRKLEFNIRDKVFLKIAPIKRIMRFGKKGKLNPRYVGLLRYLT</sequence>
<evidence type="ECO:0000313" key="1">
    <source>
        <dbReference type="EMBL" id="PON58562.1"/>
    </source>
</evidence>
<dbReference type="EMBL" id="JXTB01000148">
    <property type="protein sequence ID" value="PON58562.1"/>
    <property type="molecule type" value="Genomic_DNA"/>
</dbReference>
<gene>
    <name evidence="1" type="ORF">PanWU01x14_165930</name>
</gene>